<dbReference type="EMBL" id="CP006585">
    <property type="protein sequence ID" value="AGW13885.1"/>
    <property type="molecule type" value="Genomic_DNA"/>
</dbReference>
<keyword evidence="5" id="KW-0732">Signal</keyword>
<gene>
    <name evidence="7" type="ORF">DGI_2121</name>
</gene>
<protein>
    <submittedName>
        <fullName evidence="7">Putative OmpA domain-containing protein</fullName>
    </submittedName>
</protein>
<dbReference type="InterPro" id="IPR036737">
    <property type="entry name" value="OmpA-like_sf"/>
</dbReference>
<dbReference type="PRINTS" id="PR01021">
    <property type="entry name" value="OMPADOMAIN"/>
</dbReference>
<sequence length="473" mass="51605">MRHVLLLLLALSSLGGGACSMSSHSLTDDAAQGTAEFDHSDFGQPGGGCAAAAAELQTDQDQDGIADAIDYCLGTPAGVAVDSRGCPLRCFLHFQVMFDMDAGEIAPAQQDRLQQLADLLRDNPQLDVVLEGHSDNMGDSQRNLQRSRQRAEQVQAVLVDRYGVAAHRLHLRAFGSSRPLVTNNTLVGRARNQRVEASVQGLYAAHGGWLALNRPYNVLFGIGTVTLDALARLRLDDLGRHMQADTDVVAMLEGHSDAMGDRQSHLAVSRLRAEAVREYLMQRWGIAPQRLAVAALGDAVPLAEHASLHGRALNHRVSVRLHRGWSPEAVLAKAKALEEHARDPAGVWRDRHASLVAVQGQASVVEFSQGETVPAPEMQRRLESIAAYLVQRPELRVIVLGHCDVLGDMQQEQALALMRAEAVRQLLEQHCQIAPARLEVRSYGAQMPVASNETAEGRQRNRRVELRILPPLP</sequence>
<dbReference type="SUPFAM" id="SSF103088">
    <property type="entry name" value="OmpA-like"/>
    <property type="match status" value="3"/>
</dbReference>
<keyword evidence="2 4" id="KW-0472">Membrane</keyword>
<feature type="chain" id="PRO_5004599771" evidence="5">
    <location>
        <begin position="19"/>
        <end position="473"/>
    </location>
</feature>
<dbReference type="PRINTS" id="PR01023">
    <property type="entry name" value="NAFLGMOTY"/>
</dbReference>
<dbReference type="PANTHER" id="PTHR30329">
    <property type="entry name" value="STATOR ELEMENT OF FLAGELLAR MOTOR COMPLEX"/>
    <property type="match status" value="1"/>
</dbReference>
<dbReference type="PROSITE" id="PS51123">
    <property type="entry name" value="OMPA_2"/>
    <property type="match status" value="3"/>
</dbReference>
<dbReference type="AlphaFoldDB" id="T2GBB7"/>
<dbReference type="InterPro" id="IPR050330">
    <property type="entry name" value="Bact_OuterMem_StrucFunc"/>
</dbReference>
<dbReference type="SUPFAM" id="SSF103647">
    <property type="entry name" value="TSP type-3 repeat"/>
    <property type="match status" value="1"/>
</dbReference>
<dbReference type="Pfam" id="PF00691">
    <property type="entry name" value="OmpA"/>
    <property type="match status" value="3"/>
</dbReference>
<dbReference type="Proteomes" id="UP000016587">
    <property type="component" value="Chromosome"/>
</dbReference>
<dbReference type="GO" id="GO:0009279">
    <property type="term" value="C:cell outer membrane"/>
    <property type="evidence" value="ECO:0007669"/>
    <property type="project" value="UniProtKB-SubCell"/>
</dbReference>
<proteinExistence type="predicted"/>
<evidence type="ECO:0000313" key="8">
    <source>
        <dbReference type="Proteomes" id="UP000016587"/>
    </source>
</evidence>
<dbReference type="HOGENOM" id="CLU_577128_0_0_7"/>
<feature type="domain" description="OmpA-like" evidence="6">
    <location>
        <begin position="85"/>
        <end position="203"/>
    </location>
</feature>
<evidence type="ECO:0000313" key="7">
    <source>
        <dbReference type="EMBL" id="AGW13885.1"/>
    </source>
</evidence>
<evidence type="ECO:0000256" key="5">
    <source>
        <dbReference type="SAM" id="SignalP"/>
    </source>
</evidence>
<dbReference type="CDD" id="cd07185">
    <property type="entry name" value="OmpA_C-like"/>
    <property type="match status" value="3"/>
</dbReference>
<evidence type="ECO:0000259" key="6">
    <source>
        <dbReference type="PROSITE" id="PS51123"/>
    </source>
</evidence>
<dbReference type="PROSITE" id="PS51257">
    <property type="entry name" value="PROKAR_LIPOPROTEIN"/>
    <property type="match status" value="1"/>
</dbReference>
<dbReference type="InterPro" id="IPR006664">
    <property type="entry name" value="OMP_bac"/>
</dbReference>
<feature type="domain" description="OmpA-like" evidence="6">
    <location>
        <begin position="207"/>
        <end position="325"/>
    </location>
</feature>
<feature type="domain" description="OmpA-like" evidence="6">
    <location>
        <begin position="354"/>
        <end position="472"/>
    </location>
</feature>
<dbReference type="InterPro" id="IPR006665">
    <property type="entry name" value="OmpA-like"/>
</dbReference>
<evidence type="ECO:0000256" key="1">
    <source>
        <dbReference type="ARBA" id="ARBA00004442"/>
    </source>
</evidence>
<organism evidence="7 8">
    <name type="scientific">Megalodesulfovibrio gigas (strain ATCC 19364 / DSM 1382 / NCIMB 9332 / VKM B-1759)</name>
    <name type="common">Desulfovibrio gigas</name>
    <dbReference type="NCBI Taxonomy" id="1121448"/>
    <lineage>
        <taxon>Bacteria</taxon>
        <taxon>Pseudomonadati</taxon>
        <taxon>Thermodesulfobacteriota</taxon>
        <taxon>Desulfovibrionia</taxon>
        <taxon>Desulfovibrionales</taxon>
        <taxon>Desulfovibrionaceae</taxon>
        <taxon>Megalodesulfovibrio</taxon>
    </lineage>
</organism>
<evidence type="ECO:0000256" key="3">
    <source>
        <dbReference type="ARBA" id="ARBA00023237"/>
    </source>
</evidence>
<comment type="subcellular location">
    <subcellularLocation>
        <location evidence="1">Cell outer membrane</location>
    </subcellularLocation>
</comment>
<evidence type="ECO:0000256" key="2">
    <source>
        <dbReference type="ARBA" id="ARBA00023136"/>
    </source>
</evidence>
<dbReference type="Gene3D" id="3.30.1330.60">
    <property type="entry name" value="OmpA-like domain"/>
    <property type="match status" value="3"/>
</dbReference>
<dbReference type="GO" id="GO:0005509">
    <property type="term" value="F:calcium ion binding"/>
    <property type="evidence" value="ECO:0007669"/>
    <property type="project" value="InterPro"/>
</dbReference>
<keyword evidence="8" id="KW-1185">Reference proteome</keyword>
<dbReference type="STRING" id="1121448.DGI_2121"/>
<dbReference type="PANTHER" id="PTHR30329:SF21">
    <property type="entry name" value="LIPOPROTEIN YIAD-RELATED"/>
    <property type="match status" value="1"/>
</dbReference>
<reference evidence="7 8" key="1">
    <citation type="journal article" date="2013" name="J. Bacteriol.">
        <title>Roles of HynAB and Ech, the only two hydrogenases found in the model sulfate reducer Desulfovibrio gigas.</title>
        <authorList>
            <person name="Morais-Silva F.O."/>
            <person name="Santos C.I."/>
            <person name="Rodrigues R."/>
            <person name="Pereira I.A."/>
            <person name="Rodrigues-Pousada C."/>
        </authorList>
    </citation>
    <scope>NUCLEOTIDE SEQUENCE [LARGE SCALE GENOMIC DNA]</scope>
    <source>
        <strain evidence="8">ATCC 19364 / DSM 1382 / NCIMB 9332 / VKM B-1759</strain>
    </source>
</reference>
<name>T2GBB7_MEGG1</name>
<dbReference type="PATRIC" id="fig|1121448.10.peg.2077"/>
<dbReference type="eggNOG" id="COG2885">
    <property type="taxonomic scope" value="Bacteria"/>
</dbReference>
<evidence type="ECO:0000256" key="4">
    <source>
        <dbReference type="PROSITE-ProRule" id="PRU00473"/>
    </source>
</evidence>
<feature type="signal peptide" evidence="5">
    <location>
        <begin position="1"/>
        <end position="18"/>
    </location>
</feature>
<dbReference type="InterPro" id="IPR028974">
    <property type="entry name" value="TSP_type-3_rpt"/>
</dbReference>
<accession>T2GBB7</accession>
<keyword evidence="3" id="KW-0998">Cell outer membrane</keyword>
<dbReference type="KEGG" id="dgg:DGI_2121"/>
<reference evidence="8" key="2">
    <citation type="submission" date="2013-07" db="EMBL/GenBank/DDBJ databases">
        <authorList>
            <person name="Morais-Silva F.O."/>
            <person name="Rezende A.M."/>
            <person name="Pimentel C."/>
            <person name="Resende D.M."/>
            <person name="Santos C.I."/>
            <person name="Clemente C."/>
            <person name="de Oliveira L.M."/>
            <person name="da Silva S.M."/>
            <person name="Costa D.A."/>
            <person name="Varela-Raposo A."/>
            <person name="Horacio E.C.A."/>
            <person name="Matos M."/>
            <person name="Flores O."/>
            <person name="Ruiz J.C."/>
            <person name="Rodrigues-Pousada C."/>
        </authorList>
    </citation>
    <scope>NUCLEOTIDE SEQUENCE [LARGE SCALE GENOMIC DNA]</scope>
    <source>
        <strain evidence="8">ATCC 19364 / DSM 1382 / NCIMB 9332 / VKM B-1759</strain>
    </source>
</reference>